<dbReference type="Proteomes" id="UP000095751">
    <property type="component" value="Unassembled WGS sequence"/>
</dbReference>
<name>A0A1E7FYK8_9STRA</name>
<dbReference type="KEGG" id="fcy:FRACYDRAFT_259246"/>
<evidence type="ECO:0000256" key="2">
    <source>
        <dbReference type="SAM" id="SignalP"/>
    </source>
</evidence>
<dbReference type="AlphaFoldDB" id="A0A1E7FYK8"/>
<dbReference type="OrthoDB" id="10577655at2759"/>
<dbReference type="EMBL" id="KV784353">
    <property type="protein sequence ID" value="OEU22903.1"/>
    <property type="molecule type" value="Genomic_DNA"/>
</dbReference>
<accession>A0A1E7FYK8</accession>
<protein>
    <submittedName>
        <fullName evidence="3">Uncharacterized protein</fullName>
    </submittedName>
</protein>
<gene>
    <name evidence="3" type="ORF">FRACYDRAFT_259246</name>
</gene>
<evidence type="ECO:0000313" key="3">
    <source>
        <dbReference type="EMBL" id="OEU22903.1"/>
    </source>
</evidence>
<feature type="signal peptide" evidence="2">
    <location>
        <begin position="1"/>
        <end position="27"/>
    </location>
</feature>
<feature type="region of interest" description="Disordered" evidence="1">
    <location>
        <begin position="204"/>
        <end position="243"/>
    </location>
</feature>
<reference evidence="3 4" key="1">
    <citation type="submission" date="2016-09" db="EMBL/GenBank/DDBJ databases">
        <title>Extensive genetic diversity and differential bi-allelic expression allows diatom success in the polar Southern Ocean.</title>
        <authorList>
            <consortium name="DOE Joint Genome Institute"/>
            <person name="Mock T."/>
            <person name="Otillar R.P."/>
            <person name="Strauss J."/>
            <person name="Dupont C."/>
            <person name="Frickenhaus S."/>
            <person name="Maumus F."/>
            <person name="Mcmullan M."/>
            <person name="Sanges R."/>
            <person name="Schmutz J."/>
            <person name="Toseland A."/>
            <person name="Valas R."/>
            <person name="Veluchamy A."/>
            <person name="Ward B.J."/>
            <person name="Allen A."/>
            <person name="Barry K."/>
            <person name="Falciatore A."/>
            <person name="Ferrante M."/>
            <person name="Fortunato A.E."/>
            <person name="Gloeckner G."/>
            <person name="Gruber A."/>
            <person name="Hipkin R."/>
            <person name="Janech M."/>
            <person name="Kroth P."/>
            <person name="Leese F."/>
            <person name="Lindquist E."/>
            <person name="Lyon B.R."/>
            <person name="Martin J."/>
            <person name="Mayer C."/>
            <person name="Parker M."/>
            <person name="Quesneville H."/>
            <person name="Raymond J."/>
            <person name="Uhlig C."/>
            <person name="Valentin K.U."/>
            <person name="Worden A.Z."/>
            <person name="Armbrust E.V."/>
            <person name="Bowler C."/>
            <person name="Green B."/>
            <person name="Moulton V."/>
            <person name="Van Oosterhout C."/>
            <person name="Grigoriev I."/>
        </authorList>
    </citation>
    <scope>NUCLEOTIDE SEQUENCE [LARGE SCALE GENOMIC DNA]</scope>
    <source>
        <strain evidence="3 4">CCMP1102</strain>
    </source>
</reference>
<organism evidence="3 4">
    <name type="scientific">Fragilariopsis cylindrus CCMP1102</name>
    <dbReference type="NCBI Taxonomy" id="635003"/>
    <lineage>
        <taxon>Eukaryota</taxon>
        <taxon>Sar</taxon>
        <taxon>Stramenopiles</taxon>
        <taxon>Ochrophyta</taxon>
        <taxon>Bacillariophyta</taxon>
        <taxon>Bacillariophyceae</taxon>
        <taxon>Bacillariophycidae</taxon>
        <taxon>Bacillariales</taxon>
        <taxon>Bacillariaceae</taxon>
        <taxon>Fragilariopsis</taxon>
    </lineage>
</organism>
<evidence type="ECO:0000313" key="4">
    <source>
        <dbReference type="Proteomes" id="UP000095751"/>
    </source>
</evidence>
<feature type="chain" id="PRO_5009193661" evidence="2">
    <location>
        <begin position="28"/>
        <end position="243"/>
    </location>
</feature>
<sequence>MKYFIFPFLSLVVFVVALMCVARTTTAFVTSTKCSVTTTTKMLMSTTGETEVEKLLRMAKKLRAQAEESEKEIHVELAGKKAGRDGKIDGLIDHLCDSSGNVYRQSSVVERLRKKKPSLDTLEKLVDRLDYQRDVALGNKHVEAKNDKFVSVSGEKNEIEAERLNTLTDVLLNALEELDGEFQARSKTDSTTTVSKELRIRLSEKRRERSEKFQERQESLREAQTIKKGQKYELHDENQEKLD</sequence>
<keyword evidence="2" id="KW-0732">Signal</keyword>
<proteinExistence type="predicted"/>
<keyword evidence="4" id="KW-1185">Reference proteome</keyword>
<dbReference type="InParanoid" id="A0A1E7FYK8"/>
<evidence type="ECO:0000256" key="1">
    <source>
        <dbReference type="SAM" id="MobiDB-lite"/>
    </source>
</evidence>